<evidence type="ECO:0000313" key="3">
    <source>
        <dbReference type="Proteomes" id="UP000789759"/>
    </source>
</evidence>
<keyword evidence="3" id="KW-1185">Reference proteome</keyword>
<evidence type="ECO:0000256" key="1">
    <source>
        <dbReference type="SAM" id="MobiDB-lite"/>
    </source>
</evidence>
<comment type="caution">
    <text evidence="2">The sequence shown here is derived from an EMBL/GenBank/DDBJ whole genome shotgun (WGS) entry which is preliminary data.</text>
</comment>
<feature type="region of interest" description="Disordered" evidence="1">
    <location>
        <begin position="1"/>
        <end position="32"/>
    </location>
</feature>
<dbReference type="EMBL" id="CAJVQA010002315">
    <property type="protein sequence ID" value="CAG8543120.1"/>
    <property type="molecule type" value="Genomic_DNA"/>
</dbReference>
<organism evidence="2 3">
    <name type="scientific">Cetraspora pellucida</name>
    <dbReference type="NCBI Taxonomy" id="1433469"/>
    <lineage>
        <taxon>Eukaryota</taxon>
        <taxon>Fungi</taxon>
        <taxon>Fungi incertae sedis</taxon>
        <taxon>Mucoromycota</taxon>
        <taxon>Glomeromycotina</taxon>
        <taxon>Glomeromycetes</taxon>
        <taxon>Diversisporales</taxon>
        <taxon>Gigasporaceae</taxon>
        <taxon>Cetraspora</taxon>
    </lineage>
</organism>
<dbReference type="OrthoDB" id="10543802at2759"/>
<reference evidence="2" key="1">
    <citation type="submission" date="2021-06" db="EMBL/GenBank/DDBJ databases">
        <authorList>
            <person name="Kallberg Y."/>
            <person name="Tangrot J."/>
            <person name="Rosling A."/>
        </authorList>
    </citation>
    <scope>NUCLEOTIDE SEQUENCE</scope>
    <source>
        <strain evidence="2">FL966</strain>
    </source>
</reference>
<gene>
    <name evidence="2" type="ORF">CPELLU_LOCUS4392</name>
</gene>
<name>A0A9N9ASB0_9GLOM</name>
<accession>A0A9N9ASB0</accession>
<sequence>MSISDELKDINDSTPEGRNKNGKENSDDTNITNRESLLSNDKIILKIRRIIYSSLEHYWHVSEHIGLIATLLVLRLKSMNMFSNKTQDRAIKELRAKFKTWQSIVVANNLVKVAEAEASSSSTPTFMKKIFSYNQTQINHKIEINNYLNKSIMLIKPKSIDVYN</sequence>
<evidence type="ECO:0000313" key="2">
    <source>
        <dbReference type="EMBL" id="CAG8543120.1"/>
    </source>
</evidence>
<dbReference type="AlphaFoldDB" id="A0A9N9ASB0"/>
<dbReference type="Proteomes" id="UP000789759">
    <property type="component" value="Unassembled WGS sequence"/>
</dbReference>
<protein>
    <submittedName>
        <fullName evidence="2">19700_t:CDS:1</fullName>
    </submittedName>
</protein>
<proteinExistence type="predicted"/>
<feature type="compositionally biased region" description="Basic and acidic residues" evidence="1">
    <location>
        <begin position="1"/>
        <end position="26"/>
    </location>
</feature>